<evidence type="ECO:0000256" key="2">
    <source>
        <dbReference type="ARBA" id="ARBA00022801"/>
    </source>
</evidence>
<evidence type="ECO:0000313" key="5">
    <source>
        <dbReference type="Proteomes" id="UP000189632"/>
    </source>
</evidence>
<dbReference type="AlphaFoldDB" id="A0A1U9MGY0"/>
<dbReference type="OrthoDB" id="6101375at2"/>
<gene>
    <name evidence="4" type="ORF">BBC0122_008440</name>
</gene>
<keyword evidence="1" id="KW-0479">Metal-binding</keyword>
<dbReference type="InterPro" id="IPR023214">
    <property type="entry name" value="HAD_sf"/>
</dbReference>
<keyword evidence="2 4" id="KW-0378">Hydrolase</keyword>
<keyword evidence="3" id="KW-0460">Magnesium</keyword>
<keyword evidence="5" id="KW-1185">Reference proteome</keyword>
<proteinExistence type="predicted"/>
<dbReference type="PANTHER" id="PTHR46470:SF2">
    <property type="entry name" value="GLYCERALDEHYDE 3-PHOSPHATE PHOSPHATASE"/>
    <property type="match status" value="1"/>
</dbReference>
<reference evidence="4 5" key="1">
    <citation type="submission" date="2016-11" db="EMBL/GenBank/DDBJ databases">
        <title>Comparative genomics of Bartonella apis.</title>
        <authorList>
            <person name="Engel P."/>
        </authorList>
    </citation>
    <scope>NUCLEOTIDE SEQUENCE [LARGE SCALE GENOMIC DNA]</scope>
    <source>
        <strain evidence="4 5">BBC0122</strain>
    </source>
</reference>
<protein>
    <submittedName>
        <fullName evidence="4">Hydrolase of the HAD superfamily</fullName>
    </submittedName>
</protein>
<dbReference type="InterPro" id="IPR051400">
    <property type="entry name" value="HAD-like_hydrolase"/>
</dbReference>
<dbReference type="Pfam" id="PF00702">
    <property type="entry name" value="Hydrolase"/>
    <property type="match status" value="1"/>
</dbReference>
<organism evidence="4 5">
    <name type="scientific">Bartonella choladocola</name>
    <dbReference type="NCBI Taxonomy" id="2750995"/>
    <lineage>
        <taxon>Bacteria</taxon>
        <taxon>Pseudomonadati</taxon>
        <taxon>Pseudomonadota</taxon>
        <taxon>Alphaproteobacteria</taxon>
        <taxon>Hyphomicrobiales</taxon>
        <taxon>Bartonellaceae</taxon>
        <taxon>Bartonella</taxon>
    </lineage>
</organism>
<dbReference type="EMBL" id="CP015625">
    <property type="protein sequence ID" value="AQT46970.1"/>
    <property type="molecule type" value="Genomic_DNA"/>
</dbReference>
<evidence type="ECO:0000313" key="4">
    <source>
        <dbReference type="EMBL" id="AQT46970.1"/>
    </source>
</evidence>
<evidence type="ECO:0000256" key="3">
    <source>
        <dbReference type="ARBA" id="ARBA00022842"/>
    </source>
</evidence>
<sequence length="238" mass="26826">MTITTIGLDGDDTLWHNEKSFREAEQHFVQLLENCADKETIENVLFSTISRNIGLYGYGFKPFTLSMIEAANLICKRTIPSHLIKEILSLGRGMMEQPVKLIDNVVEILETLHKNYRLLLVSKGDLVEQARKLAKSGLADYFDRIEIVSHKDKAVYEELLKRNGLNAKNFVMVGNSLKSDVLPALAAGTFAVYIPYEITWIHEMADEPYNHEGYFKVEKIALLPPLVQAISSQNNGVA</sequence>
<dbReference type="Proteomes" id="UP000189632">
    <property type="component" value="Chromosome"/>
</dbReference>
<dbReference type="RefSeq" id="WP_077991678.1">
    <property type="nucleotide sequence ID" value="NZ_CAXUOT020000002.1"/>
</dbReference>
<dbReference type="SFLD" id="SFLDS00003">
    <property type="entry name" value="Haloacid_Dehalogenase"/>
    <property type="match status" value="1"/>
</dbReference>
<accession>A0A1U9MGY0</accession>
<dbReference type="SFLD" id="SFLDG01129">
    <property type="entry name" value="C1.5:_HAD__Beta-PGM__Phosphata"/>
    <property type="match status" value="1"/>
</dbReference>
<dbReference type="InterPro" id="IPR036412">
    <property type="entry name" value="HAD-like_sf"/>
</dbReference>
<dbReference type="SUPFAM" id="SSF56784">
    <property type="entry name" value="HAD-like"/>
    <property type="match status" value="1"/>
</dbReference>
<dbReference type="Gene3D" id="1.10.150.240">
    <property type="entry name" value="Putative phosphatase, domain 2"/>
    <property type="match status" value="1"/>
</dbReference>
<dbReference type="Gene3D" id="3.40.50.1000">
    <property type="entry name" value="HAD superfamily/HAD-like"/>
    <property type="match status" value="1"/>
</dbReference>
<dbReference type="GO" id="GO:0016791">
    <property type="term" value="F:phosphatase activity"/>
    <property type="evidence" value="ECO:0007669"/>
    <property type="project" value="TreeGrafter"/>
</dbReference>
<name>A0A1U9MGY0_9HYPH</name>
<dbReference type="GO" id="GO:0046872">
    <property type="term" value="F:metal ion binding"/>
    <property type="evidence" value="ECO:0007669"/>
    <property type="project" value="UniProtKB-KW"/>
</dbReference>
<dbReference type="KEGG" id="bapi:BBC0122_008440"/>
<dbReference type="InterPro" id="IPR023198">
    <property type="entry name" value="PGP-like_dom2"/>
</dbReference>
<evidence type="ECO:0000256" key="1">
    <source>
        <dbReference type="ARBA" id="ARBA00022723"/>
    </source>
</evidence>
<dbReference type="PANTHER" id="PTHR46470">
    <property type="entry name" value="N-ACYLNEURAMINATE-9-PHOSPHATASE"/>
    <property type="match status" value="1"/>
</dbReference>